<evidence type="ECO:0000313" key="1">
    <source>
        <dbReference type="EMBL" id="KII83131.1"/>
    </source>
</evidence>
<proteinExistence type="predicted"/>
<reference evidence="1 2" key="1">
    <citation type="submission" date="2014-06" db="EMBL/GenBank/DDBJ databases">
        <title>Evolutionary Origins and Diversification of the Mycorrhizal Mutualists.</title>
        <authorList>
            <consortium name="DOE Joint Genome Institute"/>
            <consortium name="Mycorrhizal Genomics Consortium"/>
            <person name="Kohler A."/>
            <person name="Kuo A."/>
            <person name="Nagy L.G."/>
            <person name="Floudas D."/>
            <person name="Copeland A."/>
            <person name="Barry K.W."/>
            <person name="Cichocki N."/>
            <person name="Veneault-Fourrey C."/>
            <person name="LaButti K."/>
            <person name="Lindquist E.A."/>
            <person name="Lipzen A."/>
            <person name="Lundell T."/>
            <person name="Morin E."/>
            <person name="Murat C."/>
            <person name="Riley R."/>
            <person name="Ohm R."/>
            <person name="Sun H."/>
            <person name="Tunlid A."/>
            <person name="Henrissat B."/>
            <person name="Grigoriev I.V."/>
            <person name="Hibbett D.S."/>
            <person name="Martin F."/>
        </authorList>
    </citation>
    <scope>NUCLEOTIDE SEQUENCE [LARGE SCALE GENOMIC DNA]</scope>
    <source>
        <strain evidence="1 2">FD-325 SS-3</strain>
    </source>
</reference>
<dbReference type="Proteomes" id="UP000053263">
    <property type="component" value="Unassembled WGS sequence"/>
</dbReference>
<feature type="non-terminal residue" evidence="1">
    <location>
        <position position="1"/>
    </location>
</feature>
<organism evidence="1 2">
    <name type="scientific">Plicaturopsis crispa FD-325 SS-3</name>
    <dbReference type="NCBI Taxonomy" id="944288"/>
    <lineage>
        <taxon>Eukaryota</taxon>
        <taxon>Fungi</taxon>
        <taxon>Dikarya</taxon>
        <taxon>Basidiomycota</taxon>
        <taxon>Agaricomycotina</taxon>
        <taxon>Agaricomycetes</taxon>
        <taxon>Agaricomycetidae</taxon>
        <taxon>Amylocorticiales</taxon>
        <taxon>Amylocorticiaceae</taxon>
        <taxon>Plicatura</taxon>
        <taxon>Plicaturopsis crispa</taxon>
    </lineage>
</organism>
<gene>
    <name evidence="1" type="ORF">PLICRDRAFT_69484</name>
</gene>
<dbReference type="HOGENOM" id="CLU_155624_2_0_1"/>
<dbReference type="OrthoDB" id="1607513at2759"/>
<name>A0A0C9SK52_PLICR</name>
<accession>A0A0C9SK52</accession>
<dbReference type="EMBL" id="KN832582">
    <property type="protein sequence ID" value="KII83131.1"/>
    <property type="molecule type" value="Genomic_DNA"/>
</dbReference>
<keyword evidence="2" id="KW-1185">Reference proteome</keyword>
<protein>
    <recommendedName>
        <fullName evidence="3">Transposase</fullName>
    </recommendedName>
</protein>
<sequence length="68" mass="7916">ELRDEYIPHRTKITELILKRFRLEYQKMTDEIKACLSLPSHICLGANITSDMWSAQNLSGYMAVTAHY</sequence>
<feature type="non-terminal residue" evidence="1">
    <location>
        <position position="68"/>
    </location>
</feature>
<dbReference type="AlphaFoldDB" id="A0A0C9SK52"/>
<evidence type="ECO:0008006" key="3">
    <source>
        <dbReference type="Google" id="ProtNLM"/>
    </source>
</evidence>
<evidence type="ECO:0000313" key="2">
    <source>
        <dbReference type="Proteomes" id="UP000053263"/>
    </source>
</evidence>